<dbReference type="AlphaFoldDB" id="A0A383VKS0"/>
<dbReference type="PANTHER" id="PTHR10900">
    <property type="entry name" value="PERIOSTIN-RELATED"/>
    <property type="match status" value="1"/>
</dbReference>
<organism evidence="3 4">
    <name type="scientific">Tetradesmus obliquus</name>
    <name type="common">Green alga</name>
    <name type="synonym">Acutodesmus obliquus</name>
    <dbReference type="NCBI Taxonomy" id="3088"/>
    <lineage>
        <taxon>Eukaryota</taxon>
        <taxon>Viridiplantae</taxon>
        <taxon>Chlorophyta</taxon>
        <taxon>core chlorophytes</taxon>
        <taxon>Chlorophyceae</taxon>
        <taxon>CS clade</taxon>
        <taxon>Sphaeropleales</taxon>
        <taxon>Scenedesmaceae</taxon>
        <taxon>Tetradesmus</taxon>
    </lineage>
</organism>
<feature type="signal peptide" evidence="1">
    <location>
        <begin position="1"/>
        <end position="28"/>
    </location>
</feature>
<proteinExistence type="predicted"/>
<dbReference type="PANTHER" id="PTHR10900:SF77">
    <property type="entry name" value="FI19380P1"/>
    <property type="match status" value="1"/>
</dbReference>
<dbReference type="GO" id="GO:0005615">
    <property type="term" value="C:extracellular space"/>
    <property type="evidence" value="ECO:0007669"/>
    <property type="project" value="TreeGrafter"/>
</dbReference>
<dbReference type="Proteomes" id="UP000256970">
    <property type="component" value="Unassembled WGS sequence"/>
</dbReference>
<dbReference type="InterPro" id="IPR050904">
    <property type="entry name" value="Adhesion/Biosynth-related"/>
</dbReference>
<sequence length="198" mass="19707">MMSIKQILALACCVAAAATAALAPAAAAAEYPTLAEAVAAASSTNNLSTLIAAVQAAGLADSLKADTAWTIFAPTNEAFATRLQAALGITPQQLLEPSNKDTLVKVLSYHVIPSAAVLSSQPTDGQQLTTALSGAAPLTVSLQGGMVNIQGAGSTAMVTVPDVKAGKSVVHVVNDVLLPAGVGMPEAGAMASSGRRML</sequence>
<dbReference type="SMART" id="SM00554">
    <property type="entry name" value="FAS1"/>
    <property type="match status" value="1"/>
</dbReference>
<gene>
    <name evidence="3" type="ORF">BQ4739_LOCUS6247</name>
</gene>
<evidence type="ECO:0000313" key="4">
    <source>
        <dbReference type="Proteomes" id="UP000256970"/>
    </source>
</evidence>
<protein>
    <recommendedName>
        <fullName evidence="2">FAS1 domain-containing protein</fullName>
    </recommendedName>
</protein>
<name>A0A383VKS0_TETOB</name>
<keyword evidence="4" id="KW-1185">Reference proteome</keyword>
<dbReference type="Pfam" id="PF02469">
    <property type="entry name" value="Fasciclin"/>
    <property type="match status" value="1"/>
</dbReference>
<dbReference type="PROSITE" id="PS50213">
    <property type="entry name" value="FAS1"/>
    <property type="match status" value="1"/>
</dbReference>
<evidence type="ECO:0000256" key="1">
    <source>
        <dbReference type="SAM" id="SignalP"/>
    </source>
</evidence>
<dbReference type="InterPro" id="IPR000782">
    <property type="entry name" value="FAS1_domain"/>
</dbReference>
<evidence type="ECO:0000313" key="3">
    <source>
        <dbReference type="EMBL" id="SZX65781.1"/>
    </source>
</evidence>
<dbReference type="EMBL" id="FNXT01000662">
    <property type="protein sequence ID" value="SZX65781.1"/>
    <property type="molecule type" value="Genomic_DNA"/>
</dbReference>
<dbReference type="SUPFAM" id="SSF82153">
    <property type="entry name" value="FAS1 domain"/>
    <property type="match status" value="1"/>
</dbReference>
<reference evidence="3 4" key="1">
    <citation type="submission" date="2016-10" db="EMBL/GenBank/DDBJ databases">
        <authorList>
            <person name="Cai Z."/>
        </authorList>
    </citation>
    <scope>NUCLEOTIDE SEQUENCE [LARGE SCALE GENOMIC DNA]</scope>
</reference>
<keyword evidence="1" id="KW-0732">Signal</keyword>
<feature type="chain" id="PRO_5016739984" description="FAS1 domain-containing protein" evidence="1">
    <location>
        <begin position="29"/>
        <end position="198"/>
    </location>
</feature>
<dbReference type="InterPro" id="IPR036378">
    <property type="entry name" value="FAS1_dom_sf"/>
</dbReference>
<evidence type="ECO:0000259" key="2">
    <source>
        <dbReference type="PROSITE" id="PS50213"/>
    </source>
</evidence>
<dbReference type="Gene3D" id="2.30.180.10">
    <property type="entry name" value="FAS1 domain"/>
    <property type="match status" value="1"/>
</dbReference>
<feature type="domain" description="FAS1" evidence="2">
    <location>
        <begin position="34"/>
        <end position="177"/>
    </location>
</feature>
<accession>A0A383VKS0</accession>